<keyword evidence="12" id="KW-1185">Reference proteome</keyword>
<dbReference type="InterPro" id="IPR034294">
    <property type="entry name" value="Aquaporin_transptr"/>
</dbReference>
<evidence type="ECO:0000256" key="4">
    <source>
        <dbReference type="ARBA" id="ARBA00022475"/>
    </source>
</evidence>
<evidence type="ECO:0000256" key="5">
    <source>
        <dbReference type="ARBA" id="ARBA00022692"/>
    </source>
</evidence>
<keyword evidence="3 8" id="KW-0813">Transport</keyword>
<evidence type="ECO:0000256" key="7">
    <source>
        <dbReference type="ARBA" id="ARBA00023136"/>
    </source>
</evidence>
<dbReference type="SUPFAM" id="SSF81338">
    <property type="entry name" value="Aquaporin-like"/>
    <property type="match status" value="1"/>
</dbReference>
<comment type="subcellular location">
    <subcellularLocation>
        <location evidence="1">Cell membrane</location>
        <topology evidence="1">Multi-pass membrane protein</topology>
    </subcellularLocation>
</comment>
<evidence type="ECO:0000256" key="8">
    <source>
        <dbReference type="RuleBase" id="RU000477"/>
    </source>
</evidence>
<comment type="similarity">
    <text evidence="2 8">Belongs to the MIP/aquaporin (TC 1.A.8) family.</text>
</comment>
<accession>A0A347WE87</accession>
<dbReference type="PRINTS" id="PR00783">
    <property type="entry name" value="MINTRINSICP"/>
</dbReference>
<keyword evidence="5 8" id="KW-0812">Transmembrane</keyword>
<reference evidence="11 12" key="1">
    <citation type="submission" date="2017-08" db="EMBL/GenBank/DDBJ databases">
        <title>Complete genome sequence of Gluconacetobacter saccharivorans CV1 isolated from Fermented Vinegar.</title>
        <authorList>
            <person name="Kim S.-Y."/>
        </authorList>
    </citation>
    <scope>NUCLEOTIDE SEQUENCE [LARGE SCALE GENOMIC DNA]</scope>
    <source>
        <strain evidence="11 12">CV1</strain>
    </source>
</reference>
<dbReference type="PANTHER" id="PTHR19139:SF199">
    <property type="entry name" value="MIP17260P"/>
    <property type="match status" value="1"/>
</dbReference>
<dbReference type="PANTHER" id="PTHR19139">
    <property type="entry name" value="AQUAPORIN TRANSPORTER"/>
    <property type="match status" value="1"/>
</dbReference>
<dbReference type="KEGG" id="ksc:CD178_02432"/>
<keyword evidence="4" id="KW-1003">Cell membrane</keyword>
<sequence>MRLPHLHLPYLHIHVHDRPLAGDPHPHNPFHWKLYFCEAVATAVLMILGLSAVILLTAPGSPLSAPLLHHPYIQTALCGLCFGLSGTAAAMTPFGKVSGAHINPSVTLAFSLAKRIGGIDAFNYMIAQVIGAFLGTAMVYEAGKLVAWWGNMAVAVHYGATVPYDHISIWWAMWSEMFVTAALIAMLYWLAAHPRWKFITPWSGGLFFLVMNPITAWLSGNSVNFARTLAPALFAGEWAGLWVYVVGPFAGASLAVMAIRMNLLGKLHLLEARLVNFGHHGRVPGLDDPHRKLNHPDDHLHIPPASEPAGEGTAPGATHV</sequence>
<feature type="transmembrane region" description="Helical" evidence="10">
    <location>
        <begin position="121"/>
        <end position="140"/>
    </location>
</feature>
<evidence type="ECO:0000256" key="1">
    <source>
        <dbReference type="ARBA" id="ARBA00004651"/>
    </source>
</evidence>
<dbReference type="EMBL" id="CP023036">
    <property type="protein sequence ID" value="AXY23180.1"/>
    <property type="molecule type" value="Genomic_DNA"/>
</dbReference>
<evidence type="ECO:0000256" key="2">
    <source>
        <dbReference type="ARBA" id="ARBA00006175"/>
    </source>
</evidence>
<evidence type="ECO:0000256" key="9">
    <source>
        <dbReference type="SAM" id="MobiDB-lite"/>
    </source>
</evidence>
<dbReference type="GO" id="GO:0015250">
    <property type="term" value="F:water channel activity"/>
    <property type="evidence" value="ECO:0007669"/>
    <property type="project" value="TreeGrafter"/>
</dbReference>
<feature type="region of interest" description="Disordered" evidence="9">
    <location>
        <begin position="286"/>
        <end position="320"/>
    </location>
</feature>
<keyword evidence="6 10" id="KW-1133">Transmembrane helix</keyword>
<dbReference type="InterPro" id="IPR023271">
    <property type="entry name" value="Aquaporin-like"/>
</dbReference>
<dbReference type="PROSITE" id="PS00221">
    <property type="entry name" value="MIP"/>
    <property type="match status" value="1"/>
</dbReference>
<dbReference type="AlphaFoldDB" id="A0A347WE87"/>
<proteinExistence type="inferred from homology"/>
<name>A0A347WE87_9PROT</name>
<dbReference type="Gene3D" id="1.20.1080.10">
    <property type="entry name" value="Glycerol uptake facilitator protein"/>
    <property type="match status" value="1"/>
</dbReference>
<evidence type="ECO:0000256" key="3">
    <source>
        <dbReference type="ARBA" id="ARBA00022448"/>
    </source>
</evidence>
<keyword evidence="7 10" id="KW-0472">Membrane</keyword>
<dbReference type="InterPro" id="IPR022357">
    <property type="entry name" value="MIP_CS"/>
</dbReference>
<organism evidence="11 12">
    <name type="scientific">Komagataeibacter saccharivorans</name>
    <dbReference type="NCBI Taxonomy" id="265959"/>
    <lineage>
        <taxon>Bacteria</taxon>
        <taxon>Pseudomonadati</taxon>
        <taxon>Pseudomonadota</taxon>
        <taxon>Alphaproteobacteria</taxon>
        <taxon>Acetobacterales</taxon>
        <taxon>Acetobacteraceae</taxon>
        <taxon>Komagataeibacter</taxon>
    </lineage>
</organism>
<evidence type="ECO:0000256" key="6">
    <source>
        <dbReference type="ARBA" id="ARBA00022989"/>
    </source>
</evidence>
<dbReference type="InterPro" id="IPR000425">
    <property type="entry name" value="MIP"/>
</dbReference>
<dbReference type="OrthoDB" id="9807293at2"/>
<dbReference type="RefSeq" id="WP_118963199.1">
    <property type="nucleotide sequence ID" value="NZ_CP023036.1"/>
</dbReference>
<feature type="transmembrane region" description="Helical" evidence="10">
    <location>
        <begin position="72"/>
        <end position="91"/>
    </location>
</feature>
<gene>
    <name evidence="11" type="primary">aqpZ_2</name>
    <name evidence="11" type="ORF">CD178_02432</name>
</gene>
<feature type="transmembrane region" description="Helical" evidence="10">
    <location>
        <begin position="238"/>
        <end position="259"/>
    </location>
</feature>
<protein>
    <submittedName>
        <fullName evidence="11">Aquaporin Z</fullName>
    </submittedName>
</protein>
<evidence type="ECO:0000313" key="12">
    <source>
        <dbReference type="Proteomes" id="UP000264120"/>
    </source>
</evidence>
<feature type="transmembrane region" description="Helical" evidence="10">
    <location>
        <begin position="34"/>
        <end position="60"/>
    </location>
</feature>
<feature type="transmembrane region" description="Helical" evidence="10">
    <location>
        <begin position="169"/>
        <end position="191"/>
    </location>
</feature>
<dbReference type="Proteomes" id="UP000264120">
    <property type="component" value="Chromosome"/>
</dbReference>
<dbReference type="GO" id="GO:0005886">
    <property type="term" value="C:plasma membrane"/>
    <property type="evidence" value="ECO:0007669"/>
    <property type="project" value="UniProtKB-SubCell"/>
</dbReference>
<evidence type="ECO:0000313" key="11">
    <source>
        <dbReference type="EMBL" id="AXY23180.1"/>
    </source>
</evidence>
<dbReference type="Pfam" id="PF00230">
    <property type="entry name" value="MIP"/>
    <property type="match status" value="1"/>
</dbReference>
<dbReference type="GeneID" id="98312585"/>
<evidence type="ECO:0000256" key="10">
    <source>
        <dbReference type="SAM" id="Phobius"/>
    </source>
</evidence>
<feature type="compositionally biased region" description="Basic and acidic residues" evidence="9">
    <location>
        <begin position="286"/>
        <end position="301"/>
    </location>
</feature>
<feature type="transmembrane region" description="Helical" evidence="10">
    <location>
        <begin position="198"/>
        <end position="218"/>
    </location>
</feature>